<comment type="similarity">
    <text evidence="3 16">Belongs to the FAH family.</text>
</comment>
<evidence type="ECO:0000256" key="14">
    <source>
        <dbReference type="PIRSR" id="PIRSR605959-2"/>
    </source>
</evidence>
<proteinExistence type="inferred from homology"/>
<dbReference type="GO" id="GO:1902000">
    <property type="term" value="P:homogentisate catabolic process"/>
    <property type="evidence" value="ECO:0007669"/>
    <property type="project" value="TreeGrafter"/>
</dbReference>
<keyword evidence="20" id="KW-1185">Reference proteome</keyword>
<feature type="domain" description="Fumarylacetoacetase-like C-terminal" evidence="17">
    <location>
        <begin position="112"/>
        <end position="346"/>
    </location>
</feature>
<reference evidence="19" key="1">
    <citation type="submission" date="2020-05" db="EMBL/GenBank/DDBJ databases">
        <title>Phylogenomic resolution of chytrid fungi.</title>
        <authorList>
            <person name="Stajich J.E."/>
            <person name="Amses K."/>
            <person name="Simmons R."/>
            <person name="Seto K."/>
            <person name="Myers J."/>
            <person name="Bonds A."/>
            <person name="Quandt C.A."/>
            <person name="Barry K."/>
            <person name="Liu P."/>
            <person name="Grigoriev I."/>
            <person name="Longcore J.E."/>
            <person name="James T.Y."/>
        </authorList>
    </citation>
    <scope>NUCLEOTIDE SEQUENCE</scope>
    <source>
        <strain evidence="19">JEL0476</strain>
    </source>
</reference>
<feature type="binding site" evidence="15">
    <location>
        <position position="221"/>
    </location>
    <ligand>
        <name>Mg(2+)</name>
        <dbReference type="ChEBI" id="CHEBI:18420"/>
    </ligand>
</feature>
<evidence type="ECO:0000256" key="12">
    <source>
        <dbReference type="ARBA" id="ARBA00031740"/>
    </source>
</evidence>
<dbReference type="InterPro" id="IPR015377">
    <property type="entry name" value="Fumarylacetoacetase_N"/>
</dbReference>
<dbReference type="SUPFAM" id="SSF63433">
    <property type="entry name" value="Fumarylacetoacetate hydrolase, FAH, N-terminal domain"/>
    <property type="match status" value="1"/>
</dbReference>
<keyword evidence="6 15" id="KW-0479">Metal-binding</keyword>
<protein>
    <recommendedName>
        <fullName evidence="5 16">Fumarylacetoacetase</fullName>
        <ecNumber evidence="4 16">3.7.1.2</ecNumber>
    </recommendedName>
    <alternativeName>
        <fullName evidence="12 16">Fumarylacetoacetate hydrolase</fullName>
    </alternativeName>
</protein>
<dbReference type="EC" id="3.7.1.2" evidence="4 16"/>
<evidence type="ECO:0000256" key="4">
    <source>
        <dbReference type="ARBA" id="ARBA00012094"/>
    </source>
</evidence>
<feature type="binding site" evidence="15">
    <location>
        <position position="187"/>
    </location>
    <ligand>
        <name>Ca(2+)</name>
        <dbReference type="ChEBI" id="CHEBI:29108"/>
    </ligand>
</feature>
<dbReference type="Gene3D" id="2.30.30.230">
    <property type="entry name" value="Fumarylacetoacetase, N-terminal domain"/>
    <property type="match status" value="1"/>
</dbReference>
<evidence type="ECO:0000256" key="8">
    <source>
        <dbReference type="ARBA" id="ARBA00022837"/>
    </source>
</evidence>
<gene>
    <name evidence="19" type="ORF">HK099_000625</name>
</gene>
<feature type="binding site" evidence="14">
    <location>
        <position position="232"/>
    </location>
    <ligand>
        <name>substrate</name>
    </ligand>
</feature>
<keyword evidence="9 15" id="KW-0460">Magnesium</keyword>
<feature type="binding site" evidence="15">
    <location>
        <position position="221"/>
    </location>
    <ligand>
        <name>Ca(2+)</name>
        <dbReference type="ChEBI" id="CHEBI:29108"/>
    </ligand>
</feature>
<comment type="catalytic activity">
    <reaction evidence="1 16">
        <text>4-fumarylacetoacetate + H2O = acetoacetate + fumarate + H(+)</text>
        <dbReference type="Rhea" id="RHEA:10244"/>
        <dbReference type="ChEBI" id="CHEBI:13705"/>
        <dbReference type="ChEBI" id="CHEBI:15377"/>
        <dbReference type="ChEBI" id="CHEBI:15378"/>
        <dbReference type="ChEBI" id="CHEBI:18034"/>
        <dbReference type="ChEBI" id="CHEBI:29806"/>
        <dbReference type="EC" id="3.7.1.2"/>
    </reaction>
</comment>
<evidence type="ECO:0000256" key="16">
    <source>
        <dbReference type="RuleBase" id="RU366008"/>
    </source>
</evidence>
<feature type="binding site" evidence="14">
    <location>
        <position position="228"/>
    </location>
    <ligand>
        <name>substrate</name>
    </ligand>
</feature>
<organism evidence="19 20">
    <name type="scientific">Clydaea vesicula</name>
    <dbReference type="NCBI Taxonomy" id="447962"/>
    <lineage>
        <taxon>Eukaryota</taxon>
        <taxon>Fungi</taxon>
        <taxon>Fungi incertae sedis</taxon>
        <taxon>Chytridiomycota</taxon>
        <taxon>Chytridiomycota incertae sedis</taxon>
        <taxon>Chytridiomycetes</taxon>
        <taxon>Lobulomycetales</taxon>
        <taxon>Lobulomycetaceae</taxon>
        <taxon>Clydaea</taxon>
    </lineage>
</organism>
<feature type="binding site" evidence="15">
    <location>
        <position position="245"/>
    </location>
    <ligand>
        <name>Mg(2+)</name>
        <dbReference type="ChEBI" id="CHEBI:18420"/>
    </ligand>
</feature>
<evidence type="ECO:0000256" key="9">
    <source>
        <dbReference type="ARBA" id="ARBA00022842"/>
    </source>
</evidence>
<dbReference type="InterPro" id="IPR036663">
    <property type="entry name" value="Fumarylacetoacetase_C_sf"/>
</dbReference>
<dbReference type="Gene3D" id="3.90.850.10">
    <property type="entry name" value="Fumarylacetoacetase-like, C-terminal domain"/>
    <property type="match status" value="1"/>
</dbReference>
<keyword evidence="8 15" id="KW-0106">Calcium</keyword>
<evidence type="ECO:0000256" key="13">
    <source>
        <dbReference type="PIRSR" id="PIRSR605959-1"/>
    </source>
</evidence>
<dbReference type="Pfam" id="PF01557">
    <property type="entry name" value="FAA_hydrolase"/>
    <property type="match status" value="1"/>
</dbReference>
<feature type="binding site" evidence="14">
    <location>
        <position position="116"/>
    </location>
    <ligand>
        <name>substrate</name>
    </ligand>
</feature>
<keyword evidence="10 16" id="KW-0828">Tyrosine catabolism</keyword>
<dbReference type="EMBL" id="JADGJW010001152">
    <property type="protein sequence ID" value="KAJ3206101.1"/>
    <property type="molecule type" value="Genomic_DNA"/>
</dbReference>
<evidence type="ECO:0000313" key="19">
    <source>
        <dbReference type="EMBL" id="KAJ3206101.1"/>
    </source>
</evidence>
<comment type="cofactor">
    <cofactor evidence="16">
        <name>Mg(2+)</name>
        <dbReference type="ChEBI" id="CHEBI:18420"/>
    </cofactor>
    <cofactor evidence="16">
        <name>Ca(2+)</name>
        <dbReference type="ChEBI" id="CHEBI:29108"/>
    </cofactor>
</comment>
<dbReference type="AlphaFoldDB" id="A0AAD5XSR8"/>
<evidence type="ECO:0000256" key="2">
    <source>
        <dbReference type="ARBA" id="ARBA00004782"/>
    </source>
</evidence>
<feature type="binding site" evidence="15">
    <location>
        <position position="114"/>
    </location>
    <ligand>
        <name>Ca(2+)</name>
        <dbReference type="ChEBI" id="CHEBI:29108"/>
    </ligand>
</feature>
<dbReference type="PANTHER" id="PTHR43069:SF2">
    <property type="entry name" value="FUMARYLACETOACETASE"/>
    <property type="match status" value="1"/>
</dbReference>
<comment type="pathway">
    <text evidence="2 16">Amino-acid degradation; L-phenylalanine degradation; acetoacetate and fumarate from L-phenylalanine: step 6/6.</text>
</comment>
<evidence type="ECO:0000256" key="10">
    <source>
        <dbReference type="ARBA" id="ARBA00022878"/>
    </source>
</evidence>
<feature type="binding site" evidence="15">
    <location>
        <position position="241"/>
    </location>
    <ligand>
        <name>Mg(2+)</name>
        <dbReference type="ChEBI" id="CHEBI:18420"/>
    </ligand>
</feature>
<evidence type="ECO:0000313" key="20">
    <source>
        <dbReference type="Proteomes" id="UP001211065"/>
    </source>
</evidence>
<evidence type="ECO:0000256" key="3">
    <source>
        <dbReference type="ARBA" id="ARBA00010211"/>
    </source>
</evidence>
<dbReference type="FunFam" id="3.90.850.10:FF:000004">
    <property type="entry name" value="Fumarylacetoacetase"/>
    <property type="match status" value="1"/>
</dbReference>
<evidence type="ECO:0000259" key="17">
    <source>
        <dbReference type="Pfam" id="PF01557"/>
    </source>
</evidence>
<keyword evidence="7 16" id="KW-0378">Hydrolase</keyword>
<feature type="binding site" evidence="15">
    <location>
        <position position="189"/>
    </location>
    <ligand>
        <name>Ca(2+)</name>
        <dbReference type="ChEBI" id="CHEBI:29108"/>
    </ligand>
</feature>
<evidence type="ECO:0000256" key="15">
    <source>
        <dbReference type="PIRSR" id="PIRSR605959-3"/>
    </source>
</evidence>
<evidence type="ECO:0000256" key="5">
    <source>
        <dbReference type="ARBA" id="ARBA00014741"/>
    </source>
</evidence>
<feature type="domain" description="Fumarylacetoacetase N-terminal" evidence="18">
    <location>
        <begin position="11"/>
        <end position="106"/>
    </location>
</feature>
<sequence length="378" mass="42171">MNTNELDFSIQNIPFGIISSASNSKKRVASAYGSNAIDLTLVKFNGPLLGNGVAEKVFNQCFLNDFMELGRPAWREARQTLQNLIKENKLPAESLISLSQVQNHLPAKIGDYTDFYASKEHATNVGTMFRGKDNALMPNWVHIPVGYHGRASSVVVTGTNLKRPSGLILDPTTKLPYYSKSKKMDIELEVAFLVGKGNNLGEPIKFDDSEDHIFGMVLMNDWSSRDIQSYEYVPLGPFLGKNFGTTVSPWVVTLDAMEPFRTSQPHQDPKPADYLTGSSVHNAGDAYDVNLQVYYKTPKSKDTLICESNLKYMYWTFKQQLAHHTVNGCNMNTGDLCGSGTISGPTENSFGSLLELTWNGSKSLNIDGEERKFLEYWY</sequence>
<feature type="binding site" evidence="14">
    <location>
        <position position="341"/>
    </location>
    <ligand>
        <name>substrate</name>
    </ligand>
</feature>
<feature type="active site" description="Proton acceptor" evidence="13">
    <location>
        <position position="121"/>
    </location>
</feature>
<comment type="caution">
    <text evidence="19">The sequence shown here is derived from an EMBL/GenBank/DDBJ whole genome shotgun (WGS) entry which is preliminary data.</text>
</comment>
<keyword evidence="11 16" id="KW-0585">Phenylalanine catabolism</keyword>
<name>A0AAD5XSR8_9FUNG</name>
<dbReference type="Pfam" id="PF09298">
    <property type="entry name" value="FAA_hydrolase_N"/>
    <property type="match status" value="1"/>
</dbReference>
<dbReference type="GO" id="GO:0006559">
    <property type="term" value="P:L-phenylalanine catabolic process"/>
    <property type="evidence" value="ECO:0007669"/>
    <property type="project" value="UniProtKB-UniRule"/>
</dbReference>
<feature type="binding site" evidence="14">
    <location>
        <position position="130"/>
    </location>
    <ligand>
        <name>substrate</name>
    </ligand>
</feature>
<dbReference type="GO" id="GO:0004334">
    <property type="term" value="F:fumarylacetoacetase activity"/>
    <property type="evidence" value="ECO:0007669"/>
    <property type="project" value="UniProtKB-UniRule"/>
</dbReference>
<dbReference type="NCBIfam" id="TIGR01266">
    <property type="entry name" value="fum_ac_acetase"/>
    <property type="match status" value="1"/>
</dbReference>
<evidence type="ECO:0000256" key="1">
    <source>
        <dbReference type="ARBA" id="ARBA00000353"/>
    </source>
</evidence>
<evidence type="ECO:0000256" key="7">
    <source>
        <dbReference type="ARBA" id="ARBA00022801"/>
    </source>
</evidence>
<dbReference type="InterPro" id="IPR036462">
    <property type="entry name" value="Fumarylacetoacetase_N_sf"/>
</dbReference>
<evidence type="ECO:0000259" key="18">
    <source>
        <dbReference type="Pfam" id="PF09298"/>
    </source>
</evidence>
<evidence type="ECO:0000256" key="11">
    <source>
        <dbReference type="ARBA" id="ARBA00023232"/>
    </source>
</evidence>
<dbReference type="PANTHER" id="PTHR43069">
    <property type="entry name" value="FUMARYLACETOACETASE"/>
    <property type="match status" value="1"/>
</dbReference>
<dbReference type="InterPro" id="IPR005959">
    <property type="entry name" value="Fumarylacetoacetase"/>
</dbReference>
<dbReference type="GO" id="GO:0046872">
    <property type="term" value="F:metal ion binding"/>
    <property type="evidence" value="ECO:0007669"/>
    <property type="project" value="UniProtKB-UniRule"/>
</dbReference>
<dbReference type="GO" id="GO:0006572">
    <property type="term" value="P:L-tyrosine catabolic process"/>
    <property type="evidence" value="ECO:0007669"/>
    <property type="project" value="UniProtKB-UniRule"/>
</dbReference>
<dbReference type="SUPFAM" id="SSF56529">
    <property type="entry name" value="FAH"/>
    <property type="match status" value="1"/>
</dbReference>
<evidence type="ECO:0000256" key="6">
    <source>
        <dbReference type="ARBA" id="ARBA00022723"/>
    </source>
</evidence>
<accession>A0AAD5XSR8</accession>
<dbReference type="InterPro" id="IPR011234">
    <property type="entry name" value="Fumarylacetoacetase-like_C"/>
</dbReference>
<dbReference type="Proteomes" id="UP001211065">
    <property type="component" value="Unassembled WGS sequence"/>
</dbReference>